<dbReference type="InterPro" id="IPR013785">
    <property type="entry name" value="Aldolase_TIM"/>
</dbReference>
<name>A0A2W4XJ29_9CYAN</name>
<keyword evidence="5 9" id="KW-0028">Amino-acid biosynthesis</keyword>
<keyword evidence="7 9" id="KW-0057">Aromatic amino acid biosynthesis</keyword>
<evidence type="ECO:0000256" key="6">
    <source>
        <dbReference type="ARBA" id="ARBA00022822"/>
    </source>
</evidence>
<organism evidence="11 12">
    <name type="scientific">Phormidesmis priestleyi</name>
    <dbReference type="NCBI Taxonomy" id="268141"/>
    <lineage>
        <taxon>Bacteria</taxon>
        <taxon>Bacillati</taxon>
        <taxon>Cyanobacteriota</taxon>
        <taxon>Cyanophyceae</taxon>
        <taxon>Leptolyngbyales</taxon>
        <taxon>Leptolyngbyaceae</taxon>
        <taxon>Phormidesmis</taxon>
    </lineage>
</organism>
<evidence type="ECO:0000256" key="5">
    <source>
        <dbReference type="ARBA" id="ARBA00022605"/>
    </source>
</evidence>
<gene>
    <name evidence="9" type="primary">trpF</name>
    <name evidence="11" type="ORF">DCF15_07305</name>
</gene>
<dbReference type="UniPathway" id="UPA00035">
    <property type="reaction ID" value="UER00042"/>
</dbReference>
<evidence type="ECO:0000313" key="11">
    <source>
        <dbReference type="EMBL" id="PZO57326.1"/>
    </source>
</evidence>
<comment type="similarity">
    <text evidence="9">Belongs to the TrpF family.</text>
</comment>
<dbReference type="NCBIfam" id="NF002298">
    <property type="entry name" value="PRK01222.1-4"/>
    <property type="match status" value="1"/>
</dbReference>
<dbReference type="InterPro" id="IPR011060">
    <property type="entry name" value="RibuloseP-bd_barrel"/>
</dbReference>
<sequence length="220" mass="23305">MLQVKICGITTVEQGSAIATLGATALGYICVSSSPRYISAERIAPIAAAVRAIAPEVQHFGVFANAPIADILSITKTADFSVIQLHGDETPATCQLLRDALSYANLAHIKLVKALRIKGSEDLDTAFSYEPHIDMLLLDAYHPDQLGGTGHTLDWAALKSFSPSRPWLLAGGLAPGNVLTALAKLSPSGIDLSSGLERSPGDKDLSKVRQLFDRLAIMTA</sequence>
<dbReference type="GO" id="GO:0000162">
    <property type="term" value="P:L-tryptophan biosynthetic process"/>
    <property type="evidence" value="ECO:0007669"/>
    <property type="project" value="UniProtKB-UniRule"/>
</dbReference>
<evidence type="ECO:0000256" key="1">
    <source>
        <dbReference type="ARBA" id="ARBA00001164"/>
    </source>
</evidence>
<dbReference type="AlphaFoldDB" id="A0A2W4XJ29"/>
<dbReference type="Pfam" id="PF00697">
    <property type="entry name" value="PRAI"/>
    <property type="match status" value="1"/>
</dbReference>
<reference evidence="11 12" key="2">
    <citation type="submission" date="2018-06" db="EMBL/GenBank/DDBJ databases">
        <title>Metagenomic assembly of (sub)arctic Cyanobacteria and their associated microbiome from non-axenic cultures.</title>
        <authorList>
            <person name="Baurain D."/>
        </authorList>
    </citation>
    <scope>NUCLEOTIDE SEQUENCE [LARGE SCALE GENOMIC DNA]</scope>
    <source>
        <strain evidence="11">ULC027bin1</strain>
    </source>
</reference>
<dbReference type="HAMAP" id="MF_00135">
    <property type="entry name" value="PRAI"/>
    <property type="match status" value="1"/>
</dbReference>
<dbReference type="EC" id="5.3.1.24" evidence="3 9"/>
<dbReference type="GO" id="GO:0004640">
    <property type="term" value="F:phosphoribosylanthranilate isomerase activity"/>
    <property type="evidence" value="ECO:0007669"/>
    <property type="project" value="UniProtKB-UniRule"/>
</dbReference>
<reference evidence="12" key="1">
    <citation type="submission" date="2018-04" db="EMBL/GenBank/DDBJ databases">
        <authorList>
            <person name="Cornet L."/>
        </authorList>
    </citation>
    <scope>NUCLEOTIDE SEQUENCE [LARGE SCALE GENOMIC DNA]</scope>
</reference>
<evidence type="ECO:0000256" key="7">
    <source>
        <dbReference type="ARBA" id="ARBA00023141"/>
    </source>
</evidence>
<dbReference type="InterPro" id="IPR044643">
    <property type="entry name" value="TrpF_fam"/>
</dbReference>
<evidence type="ECO:0000313" key="12">
    <source>
        <dbReference type="Proteomes" id="UP000249794"/>
    </source>
</evidence>
<comment type="catalytic activity">
    <reaction evidence="1 9">
        <text>N-(5-phospho-beta-D-ribosyl)anthranilate = 1-(2-carboxyphenylamino)-1-deoxy-D-ribulose 5-phosphate</text>
        <dbReference type="Rhea" id="RHEA:21540"/>
        <dbReference type="ChEBI" id="CHEBI:18277"/>
        <dbReference type="ChEBI" id="CHEBI:58613"/>
        <dbReference type="EC" id="5.3.1.24"/>
    </reaction>
</comment>
<dbReference type="Gene3D" id="3.20.20.70">
    <property type="entry name" value="Aldolase class I"/>
    <property type="match status" value="1"/>
</dbReference>
<evidence type="ECO:0000256" key="9">
    <source>
        <dbReference type="HAMAP-Rule" id="MF_00135"/>
    </source>
</evidence>
<proteinExistence type="inferred from homology"/>
<evidence type="ECO:0000256" key="8">
    <source>
        <dbReference type="ARBA" id="ARBA00023235"/>
    </source>
</evidence>
<evidence type="ECO:0000256" key="2">
    <source>
        <dbReference type="ARBA" id="ARBA00004664"/>
    </source>
</evidence>
<keyword evidence="8 9" id="KW-0413">Isomerase</keyword>
<comment type="caution">
    <text evidence="11">The sequence shown here is derived from an EMBL/GenBank/DDBJ whole genome shotgun (WGS) entry which is preliminary data.</text>
</comment>
<keyword evidence="6 9" id="KW-0822">Tryptophan biosynthesis</keyword>
<dbReference type="PANTHER" id="PTHR42894:SF1">
    <property type="entry name" value="N-(5'-PHOSPHORIBOSYL)ANTHRANILATE ISOMERASE"/>
    <property type="match status" value="1"/>
</dbReference>
<dbReference type="CDD" id="cd00405">
    <property type="entry name" value="PRAI"/>
    <property type="match status" value="1"/>
</dbReference>
<evidence type="ECO:0000259" key="10">
    <source>
        <dbReference type="Pfam" id="PF00697"/>
    </source>
</evidence>
<comment type="pathway">
    <text evidence="2 9">Amino-acid biosynthesis; L-tryptophan biosynthesis; L-tryptophan from chorismate: step 3/5.</text>
</comment>
<dbReference type="SUPFAM" id="SSF51366">
    <property type="entry name" value="Ribulose-phoshate binding barrel"/>
    <property type="match status" value="1"/>
</dbReference>
<feature type="domain" description="N-(5'phosphoribosyl) anthranilate isomerase (PRAI)" evidence="10">
    <location>
        <begin position="4"/>
        <end position="213"/>
    </location>
</feature>
<dbReference type="InterPro" id="IPR001240">
    <property type="entry name" value="PRAI_dom"/>
</dbReference>
<evidence type="ECO:0000256" key="4">
    <source>
        <dbReference type="ARBA" id="ARBA00022272"/>
    </source>
</evidence>
<protein>
    <recommendedName>
        <fullName evidence="4 9">N-(5'-phosphoribosyl)anthranilate isomerase</fullName>
        <shortName evidence="9">PRAI</shortName>
        <ecNumber evidence="3 9">5.3.1.24</ecNumber>
    </recommendedName>
</protein>
<dbReference type="PANTHER" id="PTHR42894">
    <property type="entry name" value="N-(5'-PHOSPHORIBOSYL)ANTHRANILATE ISOMERASE"/>
    <property type="match status" value="1"/>
</dbReference>
<dbReference type="EMBL" id="QBMP01000053">
    <property type="protein sequence ID" value="PZO57326.1"/>
    <property type="molecule type" value="Genomic_DNA"/>
</dbReference>
<dbReference type="Proteomes" id="UP000249794">
    <property type="component" value="Unassembled WGS sequence"/>
</dbReference>
<accession>A0A2W4XJ29</accession>
<evidence type="ECO:0000256" key="3">
    <source>
        <dbReference type="ARBA" id="ARBA00012572"/>
    </source>
</evidence>